<gene>
    <name evidence="2" type="ORF">AJ89_02290</name>
</gene>
<feature type="compositionally biased region" description="Basic and acidic residues" evidence="1">
    <location>
        <begin position="131"/>
        <end position="141"/>
    </location>
</feature>
<organism evidence="2">
    <name type="scientific">Lactococcus cremoris subsp. cremoris IBB477</name>
    <dbReference type="NCBI Taxonomy" id="1449093"/>
    <lineage>
        <taxon>Bacteria</taxon>
        <taxon>Bacillati</taxon>
        <taxon>Bacillota</taxon>
        <taxon>Bacilli</taxon>
        <taxon>Lactobacillales</taxon>
        <taxon>Streptococcaceae</taxon>
        <taxon>Lactococcus</taxon>
        <taxon>Lactococcus cremoris subsp. cremoris</taxon>
    </lineage>
</organism>
<sequence length="141" mass="16402">MAKLSKKKKLEILDIAREEEQERIINILKDDELFTPSICPLIDNYLDAFVIYKSMFDEWKAKGFPATKQHKNKAGAINEMKHPLAQYVETWNDKKNKMLDALGLTNKRKIAQKVEENDGKTSKIQSINELQAHRDKWRNSG</sequence>
<dbReference type="EMBL" id="JMMZ01000004">
    <property type="protein sequence ID" value="OEU40741.1"/>
    <property type="molecule type" value="Genomic_DNA"/>
</dbReference>
<name>A0A1E7G743_LACLC</name>
<dbReference type="Proteomes" id="UP000176236">
    <property type="component" value="Chromosome"/>
</dbReference>
<comment type="caution">
    <text evidence="2">The sequence shown here is derived from an EMBL/GenBank/DDBJ whole genome shotgun (WGS) entry which is preliminary data.</text>
</comment>
<proteinExistence type="predicted"/>
<dbReference type="Pfam" id="PF05119">
    <property type="entry name" value="Terminase_4"/>
    <property type="match status" value="1"/>
</dbReference>
<protein>
    <submittedName>
        <fullName evidence="2">Terminase small subunit</fullName>
    </submittedName>
</protein>
<evidence type="ECO:0000256" key="1">
    <source>
        <dbReference type="SAM" id="MobiDB-lite"/>
    </source>
</evidence>
<accession>A0A1E7G743</accession>
<dbReference type="RefSeq" id="WP_075070393.1">
    <property type="nucleotide sequence ID" value="NZ_CM007353.1"/>
</dbReference>
<dbReference type="InterPro" id="IPR006448">
    <property type="entry name" value="Phage_term_ssu_P27"/>
</dbReference>
<feature type="region of interest" description="Disordered" evidence="1">
    <location>
        <begin position="113"/>
        <end position="141"/>
    </location>
</feature>
<dbReference type="AlphaFoldDB" id="A0A1E7G743"/>
<reference evidence="2" key="1">
    <citation type="journal article" date="2016" name="Appl. Microbiol. Biotechnol.">
        <title>Adhesion of the genome-sequenced Lactococcus lactis subsp. cremoris IBB477 strain is mediated by specific molecular determinants.</title>
        <authorList>
            <person name="Radziwill-Bienkowska J.M."/>
            <person name="Le D.T."/>
            <person name="Szczesny P."/>
            <person name="Duviau M.P."/>
            <person name="Aleksandrzak-Piekarczyk T."/>
            <person name="Loubiere P."/>
            <person name="Mercier-Bonin M."/>
            <person name="Bardowski J.K."/>
            <person name="Kowalczyk M."/>
        </authorList>
    </citation>
    <scope>NUCLEOTIDE SEQUENCE [LARGE SCALE GENOMIC DNA]</scope>
    <source>
        <strain evidence="2">IBB477</strain>
    </source>
</reference>
<evidence type="ECO:0000313" key="2">
    <source>
        <dbReference type="EMBL" id="OEU40741.1"/>
    </source>
</evidence>